<evidence type="ECO:0000313" key="3">
    <source>
        <dbReference type="EMBL" id="CAB4758850.1"/>
    </source>
</evidence>
<dbReference type="GO" id="GO:0097367">
    <property type="term" value="F:carbohydrate derivative binding"/>
    <property type="evidence" value="ECO:0007669"/>
    <property type="project" value="InterPro"/>
</dbReference>
<reference evidence="3" key="1">
    <citation type="submission" date="2020-05" db="EMBL/GenBank/DDBJ databases">
        <authorList>
            <person name="Chiriac C."/>
            <person name="Salcher M."/>
            <person name="Ghai R."/>
            <person name="Kavagutti S V."/>
        </authorList>
    </citation>
    <scope>NUCLEOTIDE SEQUENCE</scope>
</reference>
<feature type="domain" description="SIS" evidence="2">
    <location>
        <begin position="31"/>
        <end position="166"/>
    </location>
</feature>
<dbReference type="PANTHER" id="PTHR10937">
    <property type="entry name" value="GLUCOSAMINE--FRUCTOSE-6-PHOSPHATE AMINOTRANSFERASE, ISOMERIZING"/>
    <property type="match status" value="1"/>
</dbReference>
<dbReference type="AlphaFoldDB" id="A0A6J6UGB1"/>
<dbReference type="PROSITE" id="PS51464">
    <property type="entry name" value="SIS"/>
    <property type="match status" value="1"/>
</dbReference>
<dbReference type="GO" id="GO:0006047">
    <property type="term" value="P:UDP-N-acetylglucosamine metabolic process"/>
    <property type="evidence" value="ECO:0007669"/>
    <property type="project" value="TreeGrafter"/>
</dbReference>
<dbReference type="InterPro" id="IPR001347">
    <property type="entry name" value="SIS_dom"/>
</dbReference>
<dbReference type="GO" id="GO:0006002">
    <property type="term" value="P:fructose 6-phosphate metabolic process"/>
    <property type="evidence" value="ECO:0007669"/>
    <property type="project" value="TreeGrafter"/>
</dbReference>
<dbReference type="PANTHER" id="PTHR10937:SF0">
    <property type="entry name" value="GLUTAMINE--FRUCTOSE-6-PHOSPHATE TRANSAMINASE (ISOMERIZING)"/>
    <property type="match status" value="1"/>
</dbReference>
<dbReference type="CDD" id="cd05008">
    <property type="entry name" value="SIS_GlmS_GlmD_1"/>
    <property type="match status" value="1"/>
</dbReference>
<dbReference type="GO" id="GO:0004360">
    <property type="term" value="F:glutamine-fructose-6-phosphate transaminase (isomerizing) activity"/>
    <property type="evidence" value="ECO:0007669"/>
    <property type="project" value="TreeGrafter"/>
</dbReference>
<dbReference type="EMBL" id="CAEZYZ010000218">
    <property type="protein sequence ID" value="CAB4758850.1"/>
    <property type="molecule type" value="Genomic_DNA"/>
</dbReference>
<protein>
    <submittedName>
        <fullName evidence="3">Unannotated protein</fullName>
    </submittedName>
</protein>
<evidence type="ECO:0000256" key="1">
    <source>
        <dbReference type="ARBA" id="ARBA00022737"/>
    </source>
</evidence>
<gene>
    <name evidence="3" type="ORF">UFOPK2810_01228</name>
</gene>
<evidence type="ECO:0000259" key="2">
    <source>
        <dbReference type="PROSITE" id="PS51464"/>
    </source>
</evidence>
<dbReference type="SUPFAM" id="SSF53697">
    <property type="entry name" value="SIS domain"/>
    <property type="match status" value="1"/>
</dbReference>
<organism evidence="3">
    <name type="scientific">freshwater metagenome</name>
    <dbReference type="NCBI Taxonomy" id="449393"/>
    <lineage>
        <taxon>unclassified sequences</taxon>
        <taxon>metagenomes</taxon>
        <taxon>ecological metagenomes</taxon>
    </lineage>
</organism>
<sequence length="320" mass="34228">MKPEKFLADIERKPEVLEALALSLGRENPWTPSNVDRGSHLVLLGMGSSHYANGVAAARLRAAGVNAVAEIASSDLLPEVQPGTVVVAVSASGGSVETLDAVSRYEGRCPIIAMTNVEGSKVTSQASMVLPMQAEVEQSGVSCRSFQHTLALYLGLEAHLGIGPDPAATVQRAARATADLLERRSEWLPRLTEEAIGPDGTYMVAPARRFSSAQQGALMLRESPRLPATGCETGDWSHVDVYLTKTIDYRLVLFAGSRWEPQLVKWVVERGSRLISVGGEVDAASLTIRYAHDDDDDVRLLAEVAVAELLAEGLWSAAAS</sequence>
<name>A0A6J6UGB1_9ZZZZ</name>
<dbReference type="GO" id="GO:0006487">
    <property type="term" value="P:protein N-linked glycosylation"/>
    <property type="evidence" value="ECO:0007669"/>
    <property type="project" value="TreeGrafter"/>
</dbReference>
<keyword evidence="1" id="KW-0677">Repeat</keyword>
<proteinExistence type="predicted"/>
<accession>A0A6J6UGB1</accession>
<dbReference type="Gene3D" id="3.40.50.10490">
    <property type="entry name" value="Glucose-6-phosphate isomerase like protein, domain 1"/>
    <property type="match status" value="1"/>
</dbReference>
<dbReference type="Pfam" id="PF01380">
    <property type="entry name" value="SIS"/>
    <property type="match status" value="1"/>
</dbReference>
<dbReference type="InterPro" id="IPR035466">
    <property type="entry name" value="GlmS/AgaS_SIS"/>
</dbReference>
<dbReference type="InterPro" id="IPR046348">
    <property type="entry name" value="SIS_dom_sf"/>
</dbReference>